<dbReference type="Gene3D" id="2.60.40.10">
    <property type="entry name" value="Immunoglobulins"/>
    <property type="match status" value="3"/>
</dbReference>
<evidence type="ECO:0000256" key="2">
    <source>
        <dbReference type="ARBA" id="ARBA00022801"/>
    </source>
</evidence>
<dbReference type="Proteomes" id="UP000559626">
    <property type="component" value="Unassembled WGS sequence"/>
</dbReference>
<feature type="domain" description="Glycoside hydrolase family 2 immunoglobulin-like beta-sandwich" evidence="5">
    <location>
        <begin position="211"/>
        <end position="313"/>
    </location>
</feature>
<keyword evidence="2 10" id="KW-0378">Hydrolase</keyword>
<dbReference type="InterPro" id="IPR023232">
    <property type="entry name" value="Glyco_hydro_2_AS"/>
</dbReference>
<evidence type="ECO:0000259" key="7">
    <source>
        <dbReference type="Pfam" id="PF02837"/>
    </source>
</evidence>
<evidence type="ECO:0000313" key="10">
    <source>
        <dbReference type="EMBL" id="NML64224.1"/>
    </source>
</evidence>
<dbReference type="GO" id="GO:0004553">
    <property type="term" value="F:hydrolase activity, hydrolyzing O-glycosyl compounds"/>
    <property type="evidence" value="ECO:0007669"/>
    <property type="project" value="InterPro"/>
</dbReference>
<dbReference type="PANTHER" id="PTHR42732:SF1">
    <property type="entry name" value="BETA-MANNOSIDASE"/>
    <property type="match status" value="1"/>
</dbReference>
<dbReference type="GO" id="GO:0005975">
    <property type="term" value="P:carbohydrate metabolic process"/>
    <property type="evidence" value="ECO:0007669"/>
    <property type="project" value="InterPro"/>
</dbReference>
<dbReference type="Pfam" id="PF02836">
    <property type="entry name" value="Glyco_hydro_2_C"/>
    <property type="match status" value="1"/>
</dbReference>
<evidence type="ECO:0000259" key="5">
    <source>
        <dbReference type="Pfam" id="PF00703"/>
    </source>
</evidence>
<feature type="signal peptide" evidence="4">
    <location>
        <begin position="1"/>
        <end position="19"/>
    </location>
</feature>
<dbReference type="Pfam" id="PF16355">
    <property type="entry name" value="DUF4982"/>
    <property type="match status" value="1"/>
</dbReference>
<dbReference type="InterPro" id="IPR006103">
    <property type="entry name" value="Glyco_hydro_2_cat"/>
</dbReference>
<feature type="domain" description="DUF4982" evidence="8">
    <location>
        <begin position="639"/>
        <end position="703"/>
    </location>
</feature>
<dbReference type="InterPro" id="IPR013783">
    <property type="entry name" value="Ig-like_fold"/>
</dbReference>
<reference evidence="10 11" key="1">
    <citation type="submission" date="2020-04" db="EMBL/GenBank/DDBJ databases">
        <title>Hymenobacter polaris sp. nov., isolated from Arctic soil.</title>
        <authorList>
            <person name="Dahal R.H."/>
        </authorList>
    </citation>
    <scope>NUCLEOTIDE SEQUENCE [LARGE SCALE GENOMIC DNA]</scope>
    <source>
        <strain evidence="10 11">RP-2-7</strain>
    </source>
</reference>
<dbReference type="Gene3D" id="3.20.20.80">
    <property type="entry name" value="Glycosidases"/>
    <property type="match status" value="1"/>
</dbReference>
<protein>
    <submittedName>
        <fullName evidence="10">Glycoside hydrolase family 2 protein</fullName>
    </submittedName>
</protein>
<dbReference type="PROSITE" id="PS00608">
    <property type="entry name" value="GLYCOSYL_HYDROL_F2_2"/>
    <property type="match status" value="1"/>
</dbReference>
<dbReference type="PANTHER" id="PTHR42732">
    <property type="entry name" value="BETA-GALACTOSIDASE"/>
    <property type="match status" value="1"/>
</dbReference>
<evidence type="ECO:0000256" key="1">
    <source>
        <dbReference type="ARBA" id="ARBA00007401"/>
    </source>
</evidence>
<dbReference type="InterPro" id="IPR036156">
    <property type="entry name" value="Beta-gal/glucu_dom_sf"/>
</dbReference>
<keyword evidence="11" id="KW-1185">Reference proteome</keyword>
<dbReference type="AlphaFoldDB" id="A0A7Y0ABA6"/>
<dbReference type="NCBIfam" id="NF041463">
    <property type="entry name" value="GalB"/>
    <property type="match status" value="1"/>
</dbReference>
<keyword evidence="4" id="KW-0732">Signal</keyword>
<gene>
    <name evidence="10" type="ORF">HHL22_03300</name>
</gene>
<dbReference type="Pfam" id="PF00703">
    <property type="entry name" value="Glyco_hydro_2"/>
    <property type="match status" value="1"/>
</dbReference>
<proteinExistence type="inferred from homology"/>
<accession>A0A7Y0ABA6</accession>
<dbReference type="SUPFAM" id="SSF49303">
    <property type="entry name" value="beta-Galactosidase/glucuronidase domain"/>
    <property type="match status" value="1"/>
</dbReference>
<dbReference type="InterPro" id="IPR032311">
    <property type="entry name" value="DUF4982"/>
</dbReference>
<feature type="domain" description="Glycoside hydrolase family 2" evidence="9">
    <location>
        <begin position="727"/>
        <end position="820"/>
    </location>
</feature>
<sequence length="825" mass="90500">MFARLALGALLLAAAPVLAQTAESPRHDYLLQAGWKFTKGDQPGAEAPGYRDAKWQSVRIPHDWAISGPFGPDYDKQVVAIAQNNEKEATVKSGRTGGLPFVGTGWYRRALPEAKLAAGQRATLLFDGAMSDAHVFVNGKEVGFWPYGYNSFYFDITDFLAPNGGPNVLAVRLRNQPEASRWYPGAGLYRNVHLLLTQDVHVPVWGTSLTTPSIGPGSALVKLKTDVAGTPAASQPLRLDTEIRDAAGQVVAKLSSPLALGAAPAGQVGFDQTLAVPQPQLWSPETPVLYTATSKLYAGNELKDSYDTRFGIRSVAFEAGKGFLLNGQPRKFKGVCNHHDLGPLGAAINVAALRRQLLLLKEMGCDAIRTSHNMPAPELVALADELGMMLMDETFDEWKTPKVKNGYSQYFDEWSERDLTNLIHRDRNHPSVVMWSIGNEVPDQSAPGGNKILRRLQDIAHREDPTRPVTMGMDRFEADLNNFAALLDVPGFNYKPHRYPEAQAKLPQGYLLGSETASTVSSRGVYKFPVVLAKDKKYPDLQSSSYDVEACNWSQIPDLEFAAQDDDPYATGEFVWTGFDYLGEPTPYDEKWPAHSSYFGILDLAGLPKDRFYLYRARWNAAQPTLHLLPHWTWPGREGQTTPVYCYTNSPSAELFVNGKSQGRQTKSKTDDPRTRYRLMWPNVKYEPGTLKVVAYDATGKEVSTEQVRTAGPAHHLRLVPDAALGPLHADGQDLAYVTVRVEDKYGNLCPDAAQELRFKVSGQGSFRAVANGDATCLEPFQQPRMKAFHGQLVVLVQAGSQPGTAQLTASGPGLKSASVALGVQ</sequence>
<evidence type="ECO:0000259" key="8">
    <source>
        <dbReference type="Pfam" id="PF16355"/>
    </source>
</evidence>
<comment type="similarity">
    <text evidence="1">Belongs to the glycosyl hydrolase 2 family.</text>
</comment>
<dbReference type="InterPro" id="IPR040605">
    <property type="entry name" value="Glyco_hydro2_dom5"/>
</dbReference>
<dbReference type="InterPro" id="IPR008979">
    <property type="entry name" value="Galactose-bd-like_sf"/>
</dbReference>
<dbReference type="InterPro" id="IPR006102">
    <property type="entry name" value="Ig-like_GH2"/>
</dbReference>
<comment type="caution">
    <text evidence="10">The sequence shown here is derived from an EMBL/GenBank/DDBJ whole genome shotgun (WGS) entry which is preliminary data.</text>
</comment>
<feature type="domain" description="Glycoside hydrolase family 2 catalytic" evidence="6">
    <location>
        <begin position="321"/>
        <end position="482"/>
    </location>
</feature>
<dbReference type="EMBL" id="JABBGH010000001">
    <property type="protein sequence ID" value="NML64224.1"/>
    <property type="molecule type" value="Genomic_DNA"/>
</dbReference>
<organism evidence="10 11">
    <name type="scientific">Hymenobacter polaris</name>
    <dbReference type="NCBI Taxonomy" id="2682546"/>
    <lineage>
        <taxon>Bacteria</taxon>
        <taxon>Pseudomonadati</taxon>
        <taxon>Bacteroidota</taxon>
        <taxon>Cytophagia</taxon>
        <taxon>Cytophagales</taxon>
        <taxon>Hymenobacteraceae</taxon>
        <taxon>Hymenobacter</taxon>
    </lineage>
</organism>
<dbReference type="Pfam" id="PF18565">
    <property type="entry name" value="Glyco_hydro2_C5"/>
    <property type="match status" value="1"/>
</dbReference>
<dbReference type="Pfam" id="PF02837">
    <property type="entry name" value="Glyco_hydro_2_N"/>
    <property type="match status" value="1"/>
</dbReference>
<dbReference type="InterPro" id="IPR017853">
    <property type="entry name" value="GH"/>
</dbReference>
<dbReference type="SUPFAM" id="SSF51445">
    <property type="entry name" value="(Trans)glycosidases"/>
    <property type="match status" value="1"/>
</dbReference>
<feature type="domain" description="Glycosyl hydrolases family 2 sugar binding" evidence="7">
    <location>
        <begin position="54"/>
        <end position="195"/>
    </location>
</feature>
<evidence type="ECO:0000256" key="4">
    <source>
        <dbReference type="SAM" id="SignalP"/>
    </source>
</evidence>
<evidence type="ECO:0000313" key="11">
    <source>
        <dbReference type="Proteomes" id="UP000559626"/>
    </source>
</evidence>
<evidence type="ECO:0000259" key="9">
    <source>
        <dbReference type="Pfam" id="PF18565"/>
    </source>
</evidence>
<evidence type="ECO:0000256" key="3">
    <source>
        <dbReference type="ARBA" id="ARBA00023295"/>
    </source>
</evidence>
<dbReference type="Gene3D" id="2.60.120.260">
    <property type="entry name" value="Galactose-binding domain-like"/>
    <property type="match status" value="1"/>
</dbReference>
<dbReference type="InterPro" id="IPR006104">
    <property type="entry name" value="Glyco_hydro_2_N"/>
</dbReference>
<dbReference type="InterPro" id="IPR051913">
    <property type="entry name" value="GH2_Domain-Containing"/>
</dbReference>
<dbReference type="RefSeq" id="WP_169529535.1">
    <property type="nucleotide sequence ID" value="NZ_JABBGH010000001.1"/>
</dbReference>
<keyword evidence="3" id="KW-0326">Glycosidase</keyword>
<dbReference type="InterPro" id="IPR048229">
    <property type="entry name" value="GalB-like"/>
</dbReference>
<name>A0A7Y0ABA6_9BACT</name>
<dbReference type="SUPFAM" id="SSF49785">
    <property type="entry name" value="Galactose-binding domain-like"/>
    <property type="match status" value="1"/>
</dbReference>
<feature type="chain" id="PRO_5031214516" evidence="4">
    <location>
        <begin position="20"/>
        <end position="825"/>
    </location>
</feature>
<dbReference type="InterPro" id="IPR006101">
    <property type="entry name" value="Glyco_hydro_2"/>
</dbReference>
<dbReference type="PRINTS" id="PR00132">
    <property type="entry name" value="GLHYDRLASE2"/>
</dbReference>
<evidence type="ECO:0000259" key="6">
    <source>
        <dbReference type="Pfam" id="PF02836"/>
    </source>
</evidence>